<organism evidence="9 11">
    <name type="scientific">Puccinia graminis f. sp. tritici</name>
    <dbReference type="NCBI Taxonomy" id="56615"/>
    <lineage>
        <taxon>Eukaryota</taxon>
        <taxon>Fungi</taxon>
        <taxon>Dikarya</taxon>
        <taxon>Basidiomycota</taxon>
        <taxon>Pucciniomycotina</taxon>
        <taxon>Pucciniomycetes</taxon>
        <taxon>Pucciniales</taxon>
        <taxon>Pucciniaceae</taxon>
        <taxon>Puccinia</taxon>
    </lineage>
</organism>
<dbReference type="Gene3D" id="3.30.50.10">
    <property type="entry name" value="Erythroid Transcription Factor GATA-1, subunit A"/>
    <property type="match status" value="1"/>
</dbReference>
<feature type="region of interest" description="Disordered" evidence="7">
    <location>
        <begin position="445"/>
        <end position="493"/>
    </location>
</feature>
<evidence type="ECO:0000313" key="10">
    <source>
        <dbReference type="EMBL" id="KAA1131989.1"/>
    </source>
</evidence>
<keyword evidence="4" id="KW-0805">Transcription regulation</keyword>
<evidence type="ECO:0000256" key="5">
    <source>
        <dbReference type="ARBA" id="ARBA00023163"/>
    </source>
</evidence>
<feature type="compositionally biased region" description="Low complexity" evidence="7">
    <location>
        <begin position="371"/>
        <end position="380"/>
    </location>
</feature>
<feature type="compositionally biased region" description="Low complexity" evidence="7">
    <location>
        <begin position="464"/>
        <end position="479"/>
    </location>
</feature>
<dbReference type="PROSITE" id="PS50114">
    <property type="entry name" value="GATA_ZN_FINGER_2"/>
    <property type="match status" value="1"/>
</dbReference>
<evidence type="ECO:0000256" key="6">
    <source>
        <dbReference type="PROSITE-ProRule" id="PRU00094"/>
    </source>
</evidence>
<dbReference type="EMBL" id="VSWC01000067">
    <property type="protein sequence ID" value="KAA1096444.1"/>
    <property type="molecule type" value="Genomic_DNA"/>
</dbReference>
<dbReference type="AlphaFoldDB" id="A0A5B0P721"/>
<dbReference type="EMBL" id="VDEP01000102">
    <property type="protein sequence ID" value="KAA1131989.1"/>
    <property type="molecule type" value="Genomic_DNA"/>
</dbReference>
<keyword evidence="11" id="KW-1185">Reference proteome</keyword>
<evidence type="ECO:0000256" key="2">
    <source>
        <dbReference type="ARBA" id="ARBA00022771"/>
    </source>
</evidence>
<evidence type="ECO:0000313" key="12">
    <source>
        <dbReference type="Proteomes" id="UP000325313"/>
    </source>
</evidence>
<evidence type="ECO:0000259" key="8">
    <source>
        <dbReference type="PROSITE" id="PS50114"/>
    </source>
</evidence>
<feature type="compositionally biased region" description="Polar residues" evidence="7">
    <location>
        <begin position="411"/>
        <end position="423"/>
    </location>
</feature>
<dbReference type="GO" id="GO:0006355">
    <property type="term" value="P:regulation of DNA-templated transcription"/>
    <property type="evidence" value="ECO:0007669"/>
    <property type="project" value="InterPro"/>
</dbReference>
<evidence type="ECO:0000256" key="7">
    <source>
        <dbReference type="SAM" id="MobiDB-lite"/>
    </source>
</evidence>
<evidence type="ECO:0000256" key="4">
    <source>
        <dbReference type="ARBA" id="ARBA00023015"/>
    </source>
</evidence>
<protein>
    <recommendedName>
        <fullName evidence="8">GATA-type domain-containing protein</fullName>
    </recommendedName>
</protein>
<keyword evidence="2 6" id="KW-0863">Zinc-finger</keyword>
<feature type="compositionally biased region" description="Polar residues" evidence="7">
    <location>
        <begin position="445"/>
        <end position="461"/>
    </location>
</feature>
<feature type="region of interest" description="Disordered" evidence="7">
    <location>
        <begin position="158"/>
        <end position="196"/>
    </location>
</feature>
<dbReference type="SUPFAM" id="SSF57716">
    <property type="entry name" value="Glucocorticoid receptor-like (DNA-binding domain)"/>
    <property type="match status" value="1"/>
</dbReference>
<dbReference type="PANTHER" id="PTHR47172:SF24">
    <property type="entry name" value="GATA ZINC FINGER DOMAIN-CONTAINING PROTEIN 14-RELATED"/>
    <property type="match status" value="1"/>
</dbReference>
<feature type="domain" description="GATA-type" evidence="8">
    <location>
        <begin position="296"/>
        <end position="350"/>
    </location>
</feature>
<keyword evidence="1" id="KW-0479">Metal-binding</keyword>
<evidence type="ECO:0000313" key="9">
    <source>
        <dbReference type="EMBL" id="KAA1096444.1"/>
    </source>
</evidence>
<dbReference type="Proteomes" id="UP000324748">
    <property type="component" value="Unassembled WGS sequence"/>
</dbReference>
<feature type="region of interest" description="Disordered" evidence="7">
    <location>
        <begin position="371"/>
        <end position="426"/>
    </location>
</feature>
<feature type="compositionally biased region" description="Low complexity" evidence="7">
    <location>
        <begin position="85"/>
        <end position="100"/>
    </location>
</feature>
<dbReference type="OrthoDB" id="2162994at2759"/>
<evidence type="ECO:0000313" key="11">
    <source>
        <dbReference type="Proteomes" id="UP000324748"/>
    </source>
</evidence>
<evidence type="ECO:0000256" key="3">
    <source>
        <dbReference type="ARBA" id="ARBA00022833"/>
    </source>
</evidence>
<dbReference type="PANTHER" id="PTHR47172">
    <property type="entry name" value="OS01G0976800 PROTEIN"/>
    <property type="match status" value="1"/>
</dbReference>
<evidence type="ECO:0000256" key="1">
    <source>
        <dbReference type="ARBA" id="ARBA00022723"/>
    </source>
</evidence>
<keyword evidence="3" id="KW-0862">Zinc</keyword>
<dbReference type="CDD" id="cd00202">
    <property type="entry name" value="ZnF_GATA"/>
    <property type="match status" value="1"/>
</dbReference>
<dbReference type="Proteomes" id="UP000325313">
    <property type="component" value="Unassembled WGS sequence"/>
</dbReference>
<keyword evidence="5" id="KW-0804">Transcription</keyword>
<dbReference type="SMART" id="SM00401">
    <property type="entry name" value="ZnF_GATA"/>
    <property type="match status" value="1"/>
</dbReference>
<accession>A0A5B0P721</accession>
<dbReference type="GO" id="GO:0008270">
    <property type="term" value="F:zinc ion binding"/>
    <property type="evidence" value="ECO:0007669"/>
    <property type="project" value="UniProtKB-KW"/>
</dbReference>
<dbReference type="InterPro" id="IPR000679">
    <property type="entry name" value="Znf_GATA"/>
</dbReference>
<dbReference type="InterPro" id="IPR013088">
    <property type="entry name" value="Znf_NHR/GATA"/>
</dbReference>
<feature type="region of interest" description="Disordered" evidence="7">
    <location>
        <begin position="79"/>
        <end position="103"/>
    </location>
</feature>
<name>A0A5B0P721_PUCGR</name>
<dbReference type="GO" id="GO:0043565">
    <property type="term" value="F:sequence-specific DNA binding"/>
    <property type="evidence" value="ECO:0007669"/>
    <property type="project" value="InterPro"/>
</dbReference>
<gene>
    <name evidence="9" type="ORF">PGT21_016935</name>
    <name evidence="10" type="ORF">PGTUg99_035346</name>
</gene>
<reference evidence="11 12" key="1">
    <citation type="submission" date="2019-05" db="EMBL/GenBank/DDBJ databases">
        <title>Emergence of the Ug99 lineage of the wheat stem rust pathogen through somatic hybridization.</title>
        <authorList>
            <person name="Li F."/>
            <person name="Upadhyaya N.M."/>
            <person name="Sperschneider J."/>
            <person name="Matny O."/>
            <person name="Nguyen-Phuc H."/>
            <person name="Mago R."/>
            <person name="Raley C."/>
            <person name="Miller M.E."/>
            <person name="Silverstein K.A.T."/>
            <person name="Henningsen E."/>
            <person name="Hirsch C.D."/>
            <person name="Visser B."/>
            <person name="Pretorius Z.A."/>
            <person name="Steffenson B.J."/>
            <person name="Schwessinger B."/>
            <person name="Dodds P.N."/>
            <person name="Figueroa M."/>
        </authorList>
    </citation>
    <scope>NUCLEOTIDE SEQUENCE [LARGE SCALE GENOMIC DNA]</scope>
    <source>
        <strain evidence="9">21-0</strain>
        <strain evidence="10 12">Ug99</strain>
    </source>
</reference>
<comment type="caution">
    <text evidence="9">The sequence shown here is derived from an EMBL/GenBank/DDBJ whole genome shotgun (WGS) entry which is preliminary data.</text>
</comment>
<proteinExistence type="predicted"/>
<sequence>MVTIKRSESPVPLPPVNCSRRQSIINNIPAPEHHQMLTFPPFSYENGLSGFTLQGMGEESPTETCPPSVYSHHPPTSYQLNTTAHSGFSSPTSNHSSPNPYGDFNAFSLSPPSTGTTLSSLITQPHNPTHGPLTHQLPHQPLSPADLSSAINPNAAFEITRPGHPCNLRDNRHNRRESYSTTVNDPSYERRNSAVSVGSLRSLQSTSPYPAYASLDPHSNAQSQIYNLAEDLSSQGIFYINSARNTVPPPSIMTTSSDMQAGMMTEAPRLAPNQIPQMVTPAPPSAKLATRQYRKKTPPDVCAVCTSRQTPEWRKGPSGLRTLCNACGLTAAKLPLAEPTCIEDVWAQLREIGITRFRANYVLDEHKKAAAAQTWSSQSQNGGRAGNTSRYSYSASTSSPAAKSSRSSFSNITGPSARTTSHRNPAEIDAARQLFSLSRARENGLNGTITGDHTVLSSPSNVGHLHPCSSPSPHAASLSMGSASDSGHGLTEAFSTHLSSPMYDSAERMLEMYTTPIDPGNSRRDSIGGHRMAISSIVNRDPPTRSTTNFQAAAQVQQLHQQHQVSHLHHQFFLQHSPQAGYTK</sequence>
<dbReference type="Pfam" id="PF00320">
    <property type="entry name" value="GATA"/>
    <property type="match status" value="1"/>
</dbReference>
<feature type="compositionally biased region" description="Low complexity" evidence="7">
    <location>
        <begin position="388"/>
        <end position="410"/>
    </location>
</feature>